<dbReference type="Pfam" id="PF01663">
    <property type="entry name" value="Phosphodiest"/>
    <property type="match status" value="1"/>
</dbReference>
<comment type="caution">
    <text evidence="1">The sequence shown here is derived from an EMBL/GenBank/DDBJ whole genome shotgun (WGS) entry which is preliminary data.</text>
</comment>
<dbReference type="InterPro" id="IPR002591">
    <property type="entry name" value="Phosphodiest/P_Trfase"/>
</dbReference>
<evidence type="ECO:0000313" key="1">
    <source>
        <dbReference type="EMBL" id="HJD52263.1"/>
    </source>
</evidence>
<organism evidence="1 2">
    <name type="scientific">Candidatus Avibacteroides avistercoris</name>
    <dbReference type="NCBI Taxonomy" id="2840690"/>
    <lineage>
        <taxon>Bacteria</taxon>
        <taxon>Pseudomonadati</taxon>
        <taxon>Bacteroidota</taxon>
        <taxon>Bacteroidia</taxon>
        <taxon>Bacteroidales</taxon>
        <taxon>Bacteroidaceae</taxon>
        <taxon>Bacteroidaceae incertae sedis</taxon>
        <taxon>Candidatus Avibacteroides</taxon>
    </lineage>
</organism>
<dbReference type="PIRSF" id="PIRSF031924">
    <property type="entry name" value="Pi-irrepressible_AP"/>
    <property type="match status" value="1"/>
</dbReference>
<reference evidence="1" key="1">
    <citation type="journal article" date="2021" name="PeerJ">
        <title>Extensive microbial diversity within the chicken gut microbiome revealed by metagenomics and culture.</title>
        <authorList>
            <person name="Gilroy R."/>
            <person name="Ravi A."/>
            <person name="Getino M."/>
            <person name="Pursley I."/>
            <person name="Horton D.L."/>
            <person name="Alikhan N.F."/>
            <person name="Baker D."/>
            <person name="Gharbi K."/>
            <person name="Hall N."/>
            <person name="Watson M."/>
            <person name="Adriaenssens E.M."/>
            <person name="Foster-Nyarko E."/>
            <person name="Jarju S."/>
            <person name="Secka A."/>
            <person name="Antonio M."/>
            <person name="Oren A."/>
            <person name="Chaudhuri R.R."/>
            <person name="La Ragione R."/>
            <person name="Hildebrand F."/>
            <person name="Pallen M.J."/>
        </authorList>
    </citation>
    <scope>NUCLEOTIDE SEQUENCE</scope>
    <source>
        <strain evidence="1">MalCec1-1739</strain>
    </source>
</reference>
<dbReference type="InterPro" id="IPR026263">
    <property type="entry name" value="Alkaline_phosphatase_prok"/>
</dbReference>
<dbReference type="AlphaFoldDB" id="A0A9D2UH73"/>
<proteinExistence type="predicted"/>
<dbReference type="Gene3D" id="3.40.720.10">
    <property type="entry name" value="Alkaline Phosphatase, subunit A"/>
    <property type="match status" value="1"/>
</dbReference>
<name>A0A9D2UH73_9BACT</name>
<evidence type="ECO:0000313" key="2">
    <source>
        <dbReference type="Proteomes" id="UP000787625"/>
    </source>
</evidence>
<dbReference type="InterPro" id="IPR017850">
    <property type="entry name" value="Alkaline_phosphatase_core_sf"/>
</dbReference>
<accession>A0A9D2UH73</accession>
<dbReference type="CDD" id="cd16016">
    <property type="entry name" value="AP-SPAP"/>
    <property type="match status" value="1"/>
</dbReference>
<dbReference type="SUPFAM" id="SSF53649">
    <property type="entry name" value="Alkaline phosphatase-like"/>
    <property type="match status" value="1"/>
</dbReference>
<dbReference type="Gene3D" id="3.30.1360.150">
    <property type="match status" value="1"/>
</dbReference>
<gene>
    <name evidence="1" type="ORF">IAA93_00830</name>
</gene>
<dbReference type="EMBL" id="DWUP01000014">
    <property type="protein sequence ID" value="HJD52263.1"/>
    <property type="molecule type" value="Genomic_DNA"/>
</dbReference>
<reference evidence="1" key="2">
    <citation type="submission" date="2021-04" db="EMBL/GenBank/DDBJ databases">
        <authorList>
            <person name="Gilroy R."/>
        </authorList>
    </citation>
    <scope>NUCLEOTIDE SEQUENCE</scope>
    <source>
        <strain evidence="1">MalCec1-1739</strain>
    </source>
</reference>
<dbReference type="Proteomes" id="UP000787625">
    <property type="component" value="Unassembled WGS sequence"/>
</dbReference>
<dbReference type="GO" id="GO:0004035">
    <property type="term" value="F:alkaline phosphatase activity"/>
    <property type="evidence" value="ECO:0007669"/>
    <property type="project" value="InterPro"/>
</dbReference>
<protein>
    <submittedName>
        <fullName evidence="1">Alkaline phosphatase family protein</fullName>
    </submittedName>
</protein>
<sequence length="539" mass="61617">MLHPENKLQVTDHRMKLLLVTAFAMLALAEGKAQNVPQTPRLVVSITIDQLRYDYLERFSPLFCEHGFKRLMLEGTTCRDGFHNFINPDIASATAAIHTGTSPSINGIIGREWFDRQKERLVSCIDDRNYLGNYTKQSVSPEKLMVSTLADELKIATQDKALVYSIAAEAESAILAAGRNANSALWINEENGKWCSTTYYKDMPYWANQYNDTCSPDNTIEKYEWRPLLDPKTYVYLTTEWEEKDFRYDFKDFRALKFKKFIKSAMVNEEIANMAQQCFDNSKIGEDDIPDLLAITLYAGNFDDKSTIECALEIQDTYARLDRQLARIIDMAAKKSGGHDRLMVVVTATGYVGKENADLKKYRIPSGEFYINRCTALLNMYLMAKHGQGNYVAGYSNNQIYLNNELIKERKLNYDSLAIDATEFLSTFDGIANAYTAKRIQIGAWDPALQQWRNIFNYRRSGDIMYDLQPGWSSRDENSYEYRIDRANFIASPIFFWGSNIKSELIETPVNNNVVAPTVAYYLRIRAPNAAAARPMTNI</sequence>